<keyword evidence="3" id="KW-1185">Reference proteome</keyword>
<sequence>MDQRHHQHQAPATSRPQATYGLRLRSAASATTISDQGGIFDCDQRHQPQQLATREGSSTATSHLRLRSVTATNNLRLQSANPKLQLATTTSDLRL</sequence>
<feature type="compositionally biased region" description="Polar residues" evidence="1">
    <location>
        <begin position="47"/>
        <end position="62"/>
    </location>
</feature>
<feature type="region of interest" description="Disordered" evidence="1">
    <location>
        <begin position="1"/>
        <end position="23"/>
    </location>
</feature>
<dbReference type="Proteomes" id="UP001642360">
    <property type="component" value="Unassembled WGS sequence"/>
</dbReference>
<protein>
    <submittedName>
        <fullName evidence="2">Uncharacterized protein</fullName>
    </submittedName>
</protein>
<reference evidence="2 3" key="1">
    <citation type="submission" date="2024-02" db="EMBL/GenBank/DDBJ databases">
        <authorList>
            <person name="Vignale AGUSTIN F."/>
            <person name="Sosa J E."/>
            <person name="Modenutti C."/>
        </authorList>
    </citation>
    <scope>NUCLEOTIDE SEQUENCE [LARGE SCALE GENOMIC DNA]</scope>
</reference>
<dbReference type="EMBL" id="CAUOFW020003325">
    <property type="protein sequence ID" value="CAK9159259.1"/>
    <property type="molecule type" value="Genomic_DNA"/>
</dbReference>
<evidence type="ECO:0000256" key="1">
    <source>
        <dbReference type="SAM" id="MobiDB-lite"/>
    </source>
</evidence>
<feature type="region of interest" description="Disordered" evidence="1">
    <location>
        <begin position="36"/>
        <end position="63"/>
    </location>
</feature>
<evidence type="ECO:0000313" key="2">
    <source>
        <dbReference type="EMBL" id="CAK9159259.1"/>
    </source>
</evidence>
<proteinExistence type="predicted"/>
<dbReference type="AlphaFoldDB" id="A0ABC8SQ29"/>
<evidence type="ECO:0000313" key="3">
    <source>
        <dbReference type="Proteomes" id="UP001642360"/>
    </source>
</evidence>
<accession>A0ABC8SQ29</accession>
<name>A0ABC8SQ29_9AQUA</name>
<gene>
    <name evidence="2" type="ORF">ILEXP_LOCUS27954</name>
</gene>
<comment type="caution">
    <text evidence="2">The sequence shown here is derived from an EMBL/GenBank/DDBJ whole genome shotgun (WGS) entry which is preliminary data.</text>
</comment>
<organism evidence="2 3">
    <name type="scientific">Ilex paraguariensis</name>
    <name type="common">yerba mate</name>
    <dbReference type="NCBI Taxonomy" id="185542"/>
    <lineage>
        <taxon>Eukaryota</taxon>
        <taxon>Viridiplantae</taxon>
        <taxon>Streptophyta</taxon>
        <taxon>Embryophyta</taxon>
        <taxon>Tracheophyta</taxon>
        <taxon>Spermatophyta</taxon>
        <taxon>Magnoliopsida</taxon>
        <taxon>eudicotyledons</taxon>
        <taxon>Gunneridae</taxon>
        <taxon>Pentapetalae</taxon>
        <taxon>asterids</taxon>
        <taxon>campanulids</taxon>
        <taxon>Aquifoliales</taxon>
        <taxon>Aquifoliaceae</taxon>
        <taxon>Ilex</taxon>
    </lineage>
</organism>